<sequence length="438" mass="47899">MPASNPSAICPAPYWWEEAPLPRVEPVPLPARVDVAIIGGGYAGLGAALTLARAGRSVAVFERQSIGEGASTRNGGMTSASLRPSLSQLRRSFGHARAVAMLKEGKDAREELYRFLAEERINCDFQLSGLFDGAVNPGDYDDLAREADERRELLGIDTFAVPRGEQHAYIGTDFYHGGSVRRDIGGLHPGKFLVGLLERTRAAGAGVHEKTTVEGVRHEVDGFELSTSAGRLRSRELLVCTNGYTDGADPWLRRRLVPVRSRIIATALLTPGQMASAMPAGMMYVDTRKLSYYYRPSPDGTRILFGGRDGTTAGDPQAPTDHLRAEFARIFPGLADVALSHSWFGHVAMNRHMIPRLFVHDGIHYATGFCGSGVVWARWLARKAALRLLGDKSEPPSAFEFAPPPAIPLYRGKPWFIPLVYALYEAQDKKAVRRGVSF</sequence>
<dbReference type="SUPFAM" id="SSF51905">
    <property type="entry name" value="FAD/NAD(P)-binding domain"/>
    <property type="match status" value="1"/>
</dbReference>
<dbReference type="InterPro" id="IPR036188">
    <property type="entry name" value="FAD/NAD-bd_sf"/>
</dbReference>
<dbReference type="AlphaFoldDB" id="A0A6P1YIG6"/>
<dbReference type="Gene3D" id="3.50.50.60">
    <property type="entry name" value="FAD/NAD(P)-binding domain"/>
    <property type="match status" value="1"/>
</dbReference>
<evidence type="ECO:0000256" key="1">
    <source>
        <dbReference type="ARBA" id="ARBA00023002"/>
    </source>
</evidence>
<dbReference type="PANTHER" id="PTHR13847">
    <property type="entry name" value="SARCOSINE DEHYDROGENASE-RELATED"/>
    <property type="match status" value="1"/>
</dbReference>
<name>A0A6P1YIG6_9HYPH</name>
<proteinExistence type="predicted"/>
<dbReference type="Proteomes" id="UP000464751">
    <property type="component" value="Chromosome"/>
</dbReference>
<keyword evidence="4" id="KW-1185">Reference proteome</keyword>
<accession>A0A6P1YIG6</accession>
<reference evidence="3 4" key="1">
    <citation type="submission" date="2020-02" db="EMBL/GenBank/DDBJ databases">
        <authorList>
            <person name="Li G."/>
        </authorList>
    </citation>
    <scope>NUCLEOTIDE SEQUENCE [LARGE SCALE GENOMIC DNA]</scope>
    <source>
        <strain evidence="3 4">DSM 102029</strain>
    </source>
</reference>
<dbReference type="GO" id="GO:0016491">
    <property type="term" value="F:oxidoreductase activity"/>
    <property type="evidence" value="ECO:0007669"/>
    <property type="project" value="UniProtKB-KW"/>
</dbReference>
<feature type="domain" description="FAD dependent oxidoreductase" evidence="2">
    <location>
        <begin position="34"/>
        <end position="385"/>
    </location>
</feature>
<evidence type="ECO:0000313" key="3">
    <source>
        <dbReference type="EMBL" id="QIB33138.1"/>
    </source>
</evidence>
<protein>
    <submittedName>
        <fullName evidence="3">FAD-binding oxidoreductase</fullName>
    </submittedName>
</protein>
<evidence type="ECO:0000313" key="4">
    <source>
        <dbReference type="Proteomes" id="UP000464751"/>
    </source>
</evidence>
<dbReference type="Pfam" id="PF01266">
    <property type="entry name" value="DAO"/>
    <property type="match status" value="1"/>
</dbReference>
<dbReference type="KEGG" id="apra:G3A50_05020"/>
<dbReference type="RefSeq" id="WP_163074236.1">
    <property type="nucleotide sequence ID" value="NZ_CP048630.1"/>
</dbReference>
<evidence type="ECO:0000259" key="2">
    <source>
        <dbReference type="Pfam" id="PF01266"/>
    </source>
</evidence>
<dbReference type="Gene3D" id="3.30.9.10">
    <property type="entry name" value="D-Amino Acid Oxidase, subunit A, domain 2"/>
    <property type="match status" value="1"/>
</dbReference>
<dbReference type="GO" id="GO:0005737">
    <property type="term" value="C:cytoplasm"/>
    <property type="evidence" value="ECO:0007669"/>
    <property type="project" value="TreeGrafter"/>
</dbReference>
<organism evidence="3 4">
    <name type="scientific">Ancylobacter pratisalsi</name>
    <dbReference type="NCBI Taxonomy" id="1745854"/>
    <lineage>
        <taxon>Bacteria</taxon>
        <taxon>Pseudomonadati</taxon>
        <taxon>Pseudomonadota</taxon>
        <taxon>Alphaproteobacteria</taxon>
        <taxon>Hyphomicrobiales</taxon>
        <taxon>Xanthobacteraceae</taxon>
        <taxon>Ancylobacter</taxon>
    </lineage>
</organism>
<dbReference type="EMBL" id="CP048630">
    <property type="protein sequence ID" value="QIB33138.1"/>
    <property type="molecule type" value="Genomic_DNA"/>
</dbReference>
<gene>
    <name evidence="3" type="ORF">G3A50_05020</name>
</gene>
<dbReference type="PANTHER" id="PTHR13847:SF281">
    <property type="entry name" value="FAD DEPENDENT OXIDOREDUCTASE DOMAIN-CONTAINING PROTEIN"/>
    <property type="match status" value="1"/>
</dbReference>
<keyword evidence="1" id="KW-0560">Oxidoreductase</keyword>
<dbReference type="InterPro" id="IPR006076">
    <property type="entry name" value="FAD-dep_OxRdtase"/>
</dbReference>